<evidence type="ECO:0000313" key="13">
    <source>
        <dbReference type="Proteomes" id="UP000095280"/>
    </source>
</evidence>
<dbReference type="GO" id="GO:0019786">
    <property type="term" value="F:protein-phosphatidylethanolamide deconjugating activity"/>
    <property type="evidence" value="ECO:0007669"/>
    <property type="project" value="InterPro"/>
</dbReference>
<keyword evidence="8 11" id="KW-0653">Protein transport</keyword>
<dbReference type="GO" id="GO:0035973">
    <property type="term" value="P:aggrephagy"/>
    <property type="evidence" value="ECO:0007669"/>
    <property type="project" value="TreeGrafter"/>
</dbReference>
<dbReference type="GO" id="GO:0016485">
    <property type="term" value="P:protein processing"/>
    <property type="evidence" value="ECO:0007669"/>
    <property type="project" value="TreeGrafter"/>
</dbReference>
<evidence type="ECO:0000256" key="7">
    <source>
        <dbReference type="ARBA" id="ARBA00022807"/>
    </source>
</evidence>
<reference evidence="14" key="1">
    <citation type="submission" date="2016-11" db="UniProtKB">
        <authorList>
            <consortium name="WormBaseParasite"/>
        </authorList>
    </citation>
    <scope>IDENTIFICATION</scope>
</reference>
<dbReference type="GO" id="GO:0000423">
    <property type="term" value="P:mitophagy"/>
    <property type="evidence" value="ECO:0007669"/>
    <property type="project" value="TreeGrafter"/>
</dbReference>
<evidence type="ECO:0000256" key="6">
    <source>
        <dbReference type="ARBA" id="ARBA00022801"/>
    </source>
</evidence>
<evidence type="ECO:0000256" key="4">
    <source>
        <dbReference type="ARBA" id="ARBA00022490"/>
    </source>
</evidence>
<proteinExistence type="inferred from homology"/>
<evidence type="ECO:0000256" key="10">
    <source>
        <dbReference type="ARBA" id="ARBA00029362"/>
    </source>
</evidence>
<dbReference type="WBParaSite" id="maker-uti_cns_0014611-snap-gene-0.3-mRNA-1">
    <property type="protein sequence ID" value="maker-uti_cns_0014611-snap-gene-0.3-mRNA-1"/>
    <property type="gene ID" value="maker-uti_cns_0014611-snap-gene-0.3"/>
</dbReference>
<evidence type="ECO:0000259" key="12">
    <source>
        <dbReference type="Pfam" id="PF03416"/>
    </source>
</evidence>
<dbReference type="InterPro" id="IPR005078">
    <property type="entry name" value="Peptidase_C54"/>
</dbReference>
<evidence type="ECO:0000256" key="9">
    <source>
        <dbReference type="ARBA" id="ARBA00023006"/>
    </source>
</evidence>
<dbReference type="InterPro" id="IPR038765">
    <property type="entry name" value="Papain-like_cys_pep_sf"/>
</dbReference>
<comment type="function">
    <text evidence="11">Cysteine protease that plays a key role in autophagy by mediating both proteolytic activation and delipidation of ATG8 family proteins.</text>
</comment>
<feature type="domain" description="Peptidase C54 catalytic" evidence="12">
    <location>
        <begin position="42"/>
        <end position="97"/>
    </location>
</feature>
<dbReference type="SUPFAM" id="SSF54001">
    <property type="entry name" value="Cysteine proteinases"/>
    <property type="match status" value="1"/>
</dbReference>
<protein>
    <recommendedName>
        <fullName evidence="11">Cysteine protease</fullName>
        <ecNumber evidence="11">3.4.22.-</ecNumber>
    </recommendedName>
</protein>
<dbReference type="PANTHER" id="PTHR22624">
    <property type="entry name" value="CYSTEINE PROTEASE ATG4"/>
    <property type="match status" value="1"/>
</dbReference>
<comment type="catalytic activity">
    <reaction evidence="10">
        <text>[protein]-C-terminal L-amino acid-glycyl-phosphatidylethanolamide + H2O = [protein]-C-terminal L-amino acid-glycine + a 1,2-diacyl-sn-glycero-3-phosphoethanolamine</text>
        <dbReference type="Rhea" id="RHEA:67548"/>
        <dbReference type="Rhea" id="RHEA-COMP:17323"/>
        <dbReference type="Rhea" id="RHEA-COMP:17324"/>
        <dbReference type="ChEBI" id="CHEBI:15377"/>
        <dbReference type="ChEBI" id="CHEBI:64612"/>
        <dbReference type="ChEBI" id="CHEBI:172940"/>
        <dbReference type="ChEBI" id="CHEBI:172941"/>
    </reaction>
    <physiologicalReaction direction="left-to-right" evidence="10">
        <dbReference type="Rhea" id="RHEA:67549"/>
    </physiologicalReaction>
</comment>
<keyword evidence="13" id="KW-1185">Reference proteome</keyword>
<evidence type="ECO:0000256" key="2">
    <source>
        <dbReference type="ARBA" id="ARBA00010958"/>
    </source>
</evidence>
<sequence>AWSKPQANSYESGAGVEYDDLPLTSRCTCSGHAYSTKHDREDIRLDHLSRLWVTYRRDFSPIGGSEGPKTDKGWGCMLRCGQMMLAEAIVRVKLGPSLALVWRNLHGRADGKPVGQWFGPNTVAQAIRKLSAFDQFANLLVHVALDNTVIIDDLKALLRSSADSKALLAICAPPPGPVRPQPAYVPALKRCLEMPKAWASLARKPNHAHYFIGYQGNELYYLDPHTTQDWRRYRPAVSGVAAAATASGSLSLSEPSPDGRSPSVDPSLAVGFDLRNEAQLDDLCASLVAPDGAAVRFAAVRSPPDPAEPLAG</sequence>
<keyword evidence="6 11" id="KW-0378">Hydrolase</keyword>
<comment type="similarity">
    <text evidence="2 11">Belongs to the peptidase C54 family.</text>
</comment>
<evidence type="ECO:0000256" key="5">
    <source>
        <dbReference type="ARBA" id="ARBA00022670"/>
    </source>
</evidence>
<dbReference type="GO" id="GO:0034727">
    <property type="term" value="P:piecemeal microautophagy of the nucleus"/>
    <property type="evidence" value="ECO:0007669"/>
    <property type="project" value="TreeGrafter"/>
</dbReference>
<evidence type="ECO:0000256" key="1">
    <source>
        <dbReference type="ARBA" id="ARBA00004496"/>
    </source>
</evidence>
<evidence type="ECO:0000256" key="11">
    <source>
        <dbReference type="RuleBase" id="RU363115"/>
    </source>
</evidence>
<accession>A0A1I8IN24</accession>
<feature type="domain" description="Peptidase C54 catalytic" evidence="12">
    <location>
        <begin position="108"/>
        <end position="285"/>
    </location>
</feature>
<keyword evidence="7" id="KW-0788">Thiol protease</keyword>
<evidence type="ECO:0000313" key="14">
    <source>
        <dbReference type="WBParaSite" id="maker-uti_cns_0014611-snap-gene-0.3-mRNA-1"/>
    </source>
</evidence>
<evidence type="ECO:0000256" key="3">
    <source>
        <dbReference type="ARBA" id="ARBA00022448"/>
    </source>
</evidence>
<evidence type="ECO:0000256" key="8">
    <source>
        <dbReference type="ARBA" id="ARBA00022927"/>
    </source>
</evidence>
<dbReference type="InterPro" id="IPR046792">
    <property type="entry name" value="Peptidase_C54_cat"/>
</dbReference>
<dbReference type="AlphaFoldDB" id="A0A1I8IN24"/>
<name>A0A1I8IN24_9PLAT</name>
<organism evidence="13 14">
    <name type="scientific">Macrostomum lignano</name>
    <dbReference type="NCBI Taxonomy" id="282301"/>
    <lineage>
        <taxon>Eukaryota</taxon>
        <taxon>Metazoa</taxon>
        <taxon>Spiralia</taxon>
        <taxon>Lophotrochozoa</taxon>
        <taxon>Platyhelminthes</taxon>
        <taxon>Rhabditophora</taxon>
        <taxon>Macrostomorpha</taxon>
        <taxon>Macrostomida</taxon>
        <taxon>Macrostomidae</taxon>
        <taxon>Macrostomum</taxon>
    </lineage>
</organism>
<dbReference type="Proteomes" id="UP000095280">
    <property type="component" value="Unplaced"/>
</dbReference>
<dbReference type="Pfam" id="PF03416">
    <property type="entry name" value="Peptidase_C54"/>
    <property type="match status" value="2"/>
</dbReference>
<comment type="subcellular location">
    <subcellularLocation>
        <location evidence="1 11">Cytoplasm</location>
    </subcellularLocation>
</comment>
<keyword evidence="4 11" id="KW-0963">Cytoplasm</keyword>
<dbReference type="PANTHER" id="PTHR22624:SF49">
    <property type="entry name" value="CYSTEINE PROTEASE"/>
    <property type="match status" value="1"/>
</dbReference>
<dbReference type="GO" id="GO:0004197">
    <property type="term" value="F:cysteine-type endopeptidase activity"/>
    <property type="evidence" value="ECO:0007669"/>
    <property type="project" value="TreeGrafter"/>
</dbReference>
<keyword evidence="3" id="KW-0813">Transport</keyword>
<dbReference type="GO" id="GO:0015031">
    <property type="term" value="P:protein transport"/>
    <property type="evidence" value="ECO:0007669"/>
    <property type="project" value="UniProtKB-KW"/>
</dbReference>
<dbReference type="GO" id="GO:0005737">
    <property type="term" value="C:cytoplasm"/>
    <property type="evidence" value="ECO:0007669"/>
    <property type="project" value="UniProtKB-SubCell"/>
</dbReference>
<dbReference type="EC" id="3.4.22.-" evidence="11"/>
<keyword evidence="9 11" id="KW-0072">Autophagy</keyword>
<dbReference type="GO" id="GO:0000045">
    <property type="term" value="P:autophagosome assembly"/>
    <property type="evidence" value="ECO:0007669"/>
    <property type="project" value="TreeGrafter"/>
</dbReference>
<keyword evidence="5 11" id="KW-0645">Protease</keyword>